<feature type="compositionally biased region" description="Low complexity" evidence="1">
    <location>
        <begin position="40"/>
        <end position="55"/>
    </location>
</feature>
<reference evidence="2 3" key="1">
    <citation type="submission" date="2010-04" db="EMBL/GenBank/DDBJ databases">
        <authorList>
            <person name="Muzny D."/>
            <person name="Qin X."/>
            <person name="Deng J."/>
            <person name="Jiang H."/>
            <person name="Liu Y."/>
            <person name="Qu J."/>
            <person name="Song X.-Z."/>
            <person name="Zhang L."/>
            <person name="Thornton R."/>
            <person name="Coyle M."/>
            <person name="Francisco L."/>
            <person name="Jackson L."/>
            <person name="Javaid M."/>
            <person name="Korchina V."/>
            <person name="Kovar C."/>
            <person name="Mata R."/>
            <person name="Mathew T."/>
            <person name="Ngo R."/>
            <person name="Nguyen L."/>
            <person name="Nguyen N."/>
            <person name="Okwuonu G."/>
            <person name="Ongeri F."/>
            <person name="Pham C."/>
            <person name="Simmons D."/>
            <person name="Wilczek-Boney K."/>
            <person name="Hale W."/>
            <person name="Jakkamsetti A."/>
            <person name="Pham P."/>
            <person name="Ruth R."/>
            <person name="San Lucas F."/>
            <person name="Warren J."/>
            <person name="Zhang J."/>
            <person name="Zhao Z."/>
            <person name="Zhou C."/>
            <person name="Zhu D."/>
            <person name="Lee S."/>
            <person name="Bess C."/>
            <person name="Blankenburg K."/>
            <person name="Forbes L."/>
            <person name="Fu Q."/>
            <person name="Gubbala S."/>
            <person name="Hirani K."/>
            <person name="Jayaseelan J.C."/>
            <person name="Lara F."/>
            <person name="Munidasa M."/>
            <person name="Palculict T."/>
            <person name="Patil S."/>
            <person name="Pu L.-L."/>
            <person name="Saada N."/>
            <person name="Tang L."/>
            <person name="Weissenberger G."/>
            <person name="Zhu Y."/>
            <person name="Hemphill L."/>
            <person name="Shang Y."/>
            <person name="Youmans B."/>
            <person name="Ayvaz T."/>
            <person name="Ross M."/>
            <person name="Santibanez J."/>
            <person name="Aqrawi P."/>
            <person name="Gross S."/>
            <person name="Joshi V."/>
            <person name="Fowler G."/>
            <person name="Nazareth L."/>
            <person name="Reid J."/>
            <person name="Worley K."/>
            <person name="Petrosino J."/>
            <person name="Highlander S."/>
            <person name="Gibbs R."/>
        </authorList>
    </citation>
    <scope>NUCLEOTIDE SEQUENCE [LARGE SCALE GENOMIC DNA]</scope>
    <source>
        <strain evidence="2 3">ATCC BAA-614</strain>
    </source>
</reference>
<dbReference type="AlphaFoldDB" id="D5PJR9"/>
<name>D5PJR9_9MYCO</name>
<proteinExistence type="predicted"/>
<evidence type="ECO:0000313" key="2">
    <source>
        <dbReference type="EMBL" id="EFG73678.1"/>
    </source>
</evidence>
<dbReference type="HOGENOM" id="CLU_2845158_0_0_11"/>
<dbReference type="Proteomes" id="UP000003653">
    <property type="component" value="Unassembled WGS sequence"/>
</dbReference>
<keyword evidence="3" id="KW-1185">Reference proteome</keyword>
<dbReference type="EMBL" id="ADNV01000403">
    <property type="protein sequence ID" value="EFG73678.1"/>
    <property type="molecule type" value="Genomic_DNA"/>
</dbReference>
<gene>
    <name evidence="2" type="ORF">HMPREF0591_6413</name>
</gene>
<comment type="caution">
    <text evidence="2">The sequence shown here is derived from an EMBL/GenBank/DDBJ whole genome shotgun (WGS) entry which is preliminary data.</text>
</comment>
<protein>
    <submittedName>
        <fullName evidence="2">Uncharacterized protein</fullName>
    </submittedName>
</protein>
<sequence>MEGTQAFRSVDRDIEHIADQTSRHTATESSRSRQASPAKASWSPRSRSCSPPAACGCATSRWPQA</sequence>
<feature type="region of interest" description="Disordered" evidence="1">
    <location>
        <begin position="1"/>
        <end position="65"/>
    </location>
</feature>
<feature type="compositionally biased region" description="Basic and acidic residues" evidence="1">
    <location>
        <begin position="9"/>
        <end position="26"/>
    </location>
</feature>
<evidence type="ECO:0000313" key="3">
    <source>
        <dbReference type="Proteomes" id="UP000003653"/>
    </source>
</evidence>
<evidence type="ECO:0000256" key="1">
    <source>
        <dbReference type="SAM" id="MobiDB-lite"/>
    </source>
</evidence>
<organism evidence="2 3">
    <name type="scientific">Mycobacterium parascrofulaceum ATCC BAA-614</name>
    <dbReference type="NCBI Taxonomy" id="525368"/>
    <lineage>
        <taxon>Bacteria</taxon>
        <taxon>Bacillati</taxon>
        <taxon>Actinomycetota</taxon>
        <taxon>Actinomycetes</taxon>
        <taxon>Mycobacteriales</taxon>
        <taxon>Mycobacteriaceae</taxon>
        <taxon>Mycobacterium</taxon>
        <taxon>Mycobacterium simiae complex</taxon>
    </lineage>
</organism>
<accession>D5PJR9</accession>